<evidence type="ECO:0008006" key="3">
    <source>
        <dbReference type="Google" id="ProtNLM"/>
    </source>
</evidence>
<name>A0A2N3XWG1_SACSN</name>
<reference evidence="1" key="1">
    <citation type="submission" date="2017-12" db="EMBL/GenBank/DDBJ databases">
        <title>Sequencing the genomes of 1000 Actinobacteria strains.</title>
        <authorList>
            <person name="Klenk H.-P."/>
        </authorList>
    </citation>
    <scope>NUCLEOTIDE SEQUENCE [LARGE SCALE GENOMIC DNA]</scope>
    <source>
        <strain evidence="1">DSM 44228</strain>
    </source>
</reference>
<comment type="caution">
    <text evidence="1">The sequence shown here is derived from an EMBL/GenBank/DDBJ whole genome shotgun (WGS) entry which is preliminary data.</text>
</comment>
<gene>
    <name evidence="1" type="ORF">A8926_2656</name>
</gene>
<dbReference type="EMBL" id="PJNB01000001">
    <property type="protein sequence ID" value="PKW14992.1"/>
    <property type="molecule type" value="Genomic_DNA"/>
</dbReference>
<accession>A0A2N3XWG1</accession>
<sequence>MSKRQFEATATREGKWWVVEVEDVGATQGRNVAEAREMAKDLVAAV</sequence>
<evidence type="ECO:0000313" key="2">
    <source>
        <dbReference type="Proteomes" id="UP000233786"/>
    </source>
</evidence>
<dbReference type="AlphaFoldDB" id="A0A2N3XWG1"/>
<keyword evidence="2" id="KW-1185">Reference proteome</keyword>
<dbReference type="Proteomes" id="UP000233786">
    <property type="component" value="Unassembled WGS sequence"/>
</dbReference>
<proteinExistence type="predicted"/>
<evidence type="ECO:0000313" key="1">
    <source>
        <dbReference type="EMBL" id="PKW14992.1"/>
    </source>
</evidence>
<dbReference type="RefSeq" id="WP_010695570.1">
    <property type="nucleotide sequence ID" value="NZ_CP061007.1"/>
</dbReference>
<protein>
    <recommendedName>
        <fullName evidence="3">Type II toxin-antitoxin system HicB family antitoxin</fullName>
    </recommendedName>
</protein>
<organism evidence="1 2">
    <name type="scientific">Saccharopolyspora spinosa</name>
    <dbReference type="NCBI Taxonomy" id="60894"/>
    <lineage>
        <taxon>Bacteria</taxon>
        <taxon>Bacillati</taxon>
        <taxon>Actinomycetota</taxon>
        <taxon>Actinomycetes</taxon>
        <taxon>Pseudonocardiales</taxon>
        <taxon>Pseudonocardiaceae</taxon>
        <taxon>Saccharopolyspora</taxon>
    </lineage>
</organism>